<dbReference type="EMBL" id="CM055094">
    <property type="protein sequence ID" value="KAJ7561232.1"/>
    <property type="molecule type" value="Genomic_DNA"/>
</dbReference>
<organism evidence="1 2">
    <name type="scientific">Diphasiastrum complanatum</name>
    <name type="common">Issler's clubmoss</name>
    <name type="synonym">Lycopodium complanatum</name>
    <dbReference type="NCBI Taxonomy" id="34168"/>
    <lineage>
        <taxon>Eukaryota</taxon>
        <taxon>Viridiplantae</taxon>
        <taxon>Streptophyta</taxon>
        <taxon>Embryophyta</taxon>
        <taxon>Tracheophyta</taxon>
        <taxon>Lycopodiopsida</taxon>
        <taxon>Lycopodiales</taxon>
        <taxon>Lycopodiaceae</taxon>
        <taxon>Lycopodioideae</taxon>
        <taxon>Diphasiastrum</taxon>
    </lineage>
</organism>
<reference evidence="2" key="1">
    <citation type="journal article" date="2024" name="Proc. Natl. Acad. Sci. U.S.A.">
        <title>Extraordinary preservation of gene collinearity over three hundred million years revealed in homosporous lycophytes.</title>
        <authorList>
            <person name="Li C."/>
            <person name="Wickell D."/>
            <person name="Kuo L.Y."/>
            <person name="Chen X."/>
            <person name="Nie B."/>
            <person name="Liao X."/>
            <person name="Peng D."/>
            <person name="Ji J."/>
            <person name="Jenkins J."/>
            <person name="Williams M."/>
            <person name="Shu S."/>
            <person name="Plott C."/>
            <person name="Barry K."/>
            <person name="Rajasekar S."/>
            <person name="Grimwood J."/>
            <person name="Han X."/>
            <person name="Sun S."/>
            <person name="Hou Z."/>
            <person name="He W."/>
            <person name="Dai G."/>
            <person name="Sun C."/>
            <person name="Schmutz J."/>
            <person name="Leebens-Mack J.H."/>
            <person name="Li F.W."/>
            <person name="Wang L."/>
        </authorList>
    </citation>
    <scope>NUCLEOTIDE SEQUENCE [LARGE SCALE GENOMIC DNA]</scope>
    <source>
        <strain evidence="2">cv. PW_Plant_1</strain>
    </source>
</reference>
<dbReference type="Proteomes" id="UP001162992">
    <property type="component" value="Chromosome 3"/>
</dbReference>
<keyword evidence="2" id="KW-1185">Reference proteome</keyword>
<comment type="caution">
    <text evidence="1">The sequence shown here is derived from an EMBL/GenBank/DDBJ whole genome shotgun (WGS) entry which is preliminary data.</text>
</comment>
<protein>
    <submittedName>
        <fullName evidence="1">Uncharacterized protein</fullName>
    </submittedName>
</protein>
<sequence>MRAKRDESMPKTLLAWSSAMIVESPIHRAMIACSTCYGYTFKRLKKKQIGKHEKQMVRITAMRVRDFDKHATTSCLILLIRYFLWCTFFFFFRCVAFKLGKRSTFWQMKIG</sequence>
<name>A0ACC2E456_DIPCM</name>
<evidence type="ECO:0000313" key="2">
    <source>
        <dbReference type="Proteomes" id="UP001162992"/>
    </source>
</evidence>
<evidence type="ECO:0000313" key="1">
    <source>
        <dbReference type="EMBL" id="KAJ7561232.1"/>
    </source>
</evidence>
<accession>A0ACC2E456</accession>
<proteinExistence type="predicted"/>
<gene>
    <name evidence="1" type="ORF">O6H91_03G020000</name>
</gene>